<dbReference type="EMBL" id="MCFI01000024">
    <property type="protein sequence ID" value="ORY76092.1"/>
    <property type="molecule type" value="Genomic_DNA"/>
</dbReference>
<dbReference type="Pfam" id="PF10209">
    <property type="entry name" value="DUF2340"/>
    <property type="match status" value="1"/>
</dbReference>
<keyword evidence="3" id="KW-1185">Reference proteome</keyword>
<evidence type="ECO:0000256" key="1">
    <source>
        <dbReference type="ARBA" id="ARBA00007176"/>
    </source>
</evidence>
<dbReference type="InterPro" id="IPR018794">
    <property type="entry name" value="UPF0538"/>
</dbReference>
<evidence type="ECO:0000313" key="3">
    <source>
        <dbReference type="Proteomes" id="UP000193685"/>
    </source>
</evidence>
<dbReference type="AlphaFoldDB" id="A0A1Y2EWV7"/>
<comment type="caution">
    <text evidence="2">The sequence shown here is derived from an EMBL/GenBank/DDBJ whole genome shotgun (WGS) entry which is preliminary data.</text>
</comment>
<sequence length="127" mass="14564">MPVEDSVLTIRVIKSFPYRITKNLVLQHVNLSTTTVAQLKDLSKEEINTKPGWKVYKHVKLDTLKLYTKAHGSKTTNLIINLDHDDWILDDGDATLASLGIENETEISFFNRDDYEAFKADPTEKWV</sequence>
<dbReference type="GeneID" id="63784681"/>
<dbReference type="PANTHER" id="PTHR18444:SF9">
    <property type="entry name" value="UPF0538 PROTEIN C2ORF76"/>
    <property type="match status" value="1"/>
</dbReference>
<accession>A0A1Y2EWV7</accession>
<dbReference type="PANTHER" id="PTHR18444">
    <property type="entry name" value="UPF0538 FAMILY MEMBER"/>
    <property type="match status" value="1"/>
</dbReference>
<comment type="similarity">
    <text evidence="1">Belongs to the UPF0538 family.</text>
</comment>
<name>A0A1Y2EWV7_PROLT</name>
<dbReference type="Proteomes" id="UP000193685">
    <property type="component" value="Unassembled WGS sequence"/>
</dbReference>
<protein>
    <submittedName>
        <fullName evidence="2">Uncharacterized protein</fullName>
    </submittedName>
</protein>
<dbReference type="OrthoDB" id="937at2759"/>
<dbReference type="OMA" id="YRNVKNH"/>
<reference evidence="2 3" key="1">
    <citation type="submission" date="2016-07" db="EMBL/GenBank/DDBJ databases">
        <title>Pervasive Adenine N6-methylation of Active Genes in Fungi.</title>
        <authorList>
            <consortium name="DOE Joint Genome Institute"/>
            <person name="Mondo S.J."/>
            <person name="Dannebaum R.O."/>
            <person name="Kuo R.C."/>
            <person name="Labutti K."/>
            <person name="Haridas S."/>
            <person name="Kuo A."/>
            <person name="Salamov A."/>
            <person name="Ahrendt S.R."/>
            <person name="Lipzen A."/>
            <person name="Sullivan W."/>
            <person name="Andreopoulos W.B."/>
            <person name="Clum A."/>
            <person name="Lindquist E."/>
            <person name="Daum C."/>
            <person name="Ramamoorthy G.K."/>
            <person name="Gryganskyi A."/>
            <person name="Culley D."/>
            <person name="Magnuson J.K."/>
            <person name="James T.Y."/>
            <person name="O'Malley M.A."/>
            <person name="Stajich J.E."/>
            <person name="Spatafora J.W."/>
            <person name="Visel A."/>
            <person name="Grigoriev I.V."/>
        </authorList>
    </citation>
    <scope>NUCLEOTIDE SEQUENCE [LARGE SCALE GENOMIC DNA]</scope>
    <source>
        <strain evidence="2 3">12-1054</strain>
    </source>
</reference>
<gene>
    <name evidence="2" type="ORF">BCR37DRAFT_351622</name>
</gene>
<proteinExistence type="inferred from homology"/>
<organism evidence="2 3">
    <name type="scientific">Protomyces lactucae-debilis</name>
    <dbReference type="NCBI Taxonomy" id="2754530"/>
    <lineage>
        <taxon>Eukaryota</taxon>
        <taxon>Fungi</taxon>
        <taxon>Dikarya</taxon>
        <taxon>Ascomycota</taxon>
        <taxon>Taphrinomycotina</taxon>
        <taxon>Taphrinomycetes</taxon>
        <taxon>Taphrinales</taxon>
        <taxon>Protomycetaceae</taxon>
        <taxon>Protomyces</taxon>
    </lineage>
</organism>
<evidence type="ECO:0000313" key="2">
    <source>
        <dbReference type="EMBL" id="ORY76092.1"/>
    </source>
</evidence>
<dbReference type="RefSeq" id="XP_040722545.1">
    <property type="nucleotide sequence ID" value="XM_040868082.1"/>
</dbReference>